<feature type="region of interest" description="Disordered" evidence="1">
    <location>
        <begin position="1"/>
        <end position="68"/>
    </location>
</feature>
<comment type="caution">
    <text evidence="2">The sequence shown here is derived from an EMBL/GenBank/DDBJ whole genome shotgun (WGS) entry which is preliminary data.</text>
</comment>
<evidence type="ECO:0000313" key="3">
    <source>
        <dbReference type="Proteomes" id="UP000572817"/>
    </source>
</evidence>
<gene>
    <name evidence="2" type="ORF">GTA08_BOTSDO08603</name>
</gene>
<evidence type="ECO:0000313" key="2">
    <source>
        <dbReference type="EMBL" id="KAF4302958.1"/>
    </source>
</evidence>
<name>A0A8H4IPL8_9PEZI</name>
<organism evidence="2 3">
    <name type="scientific">Botryosphaeria dothidea</name>
    <dbReference type="NCBI Taxonomy" id="55169"/>
    <lineage>
        <taxon>Eukaryota</taxon>
        <taxon>Fungi</taxon>
        <taxon>Dikarya</taxon>
        <taxon>Ascomycota</taxon>
        <taxon>Pezizomycotina</taxon>
        <taxon>Dothideomycetes</taxon>
        <taxon>Dothideomycetes incertae sedis</taxon>
        <taxon>Botryosphaeriales</taxon>
        <taxon>Botryosphaeriaceae</taxon>
        <taxon>Botryosphaeria</taxon>
    </lineage>
</organism>
<sequence>MANGAGNWKGRGKGHDRESEDKNKERTTNPAATESKIAPESPPHAQATGTVEMTTEDSRKTEANHLRPSVMEKLKQIVRLQQQTYDFLKIQTKLLHRRVLTRKLRTSTIQEIHSLNELQIRLLLLATRPTLSYTMSTLELVELAFPGCGWMHEKQCLRIRL</sequence>
<proteinExistence type="predicted"/>
<reference evidence="2" key="1">
    <citation type="submission" date="2020-04" db="EMBL/GenBank/DDBJ databases">
        <title>Genome Assembly and Annotation of Botryosphaeria dothidea sdau 11-99, a Latent Pathogen of Apple Fruit Ring Rot in China.</title>
        <authorList>
            <person name="Yu C."/>
            <person name="Diao Y."/>
            <person name="Lu Q."/>
            <person name="Zhao J."/>
            <person name="Cui S."/>
            <person name="Peng C."/>
            <person name="He B."/>
            <person name="Liu H."/>
        </authorList>
    </citation>
    <scope>NUCLEOTIDE SEQUENCE [LARGE SCALE GENOMIC DNA]</scope>
    <source>
        <strain evidence="2">Sdau11-99</strain>
    </source>
</reference>
<evidence type="ECO:0000256" key="1">
    <source>
        <dbReference type="SAM" id="MobiDB-lite"/>
    </source>
</evidence>
<dbReference type="Proteomes" id="UP000572817">
    <property type="component" value="Unassembled WGS sequence"/>
</dbReference>
<dbReference type="EMBL" id="WWBZ02000062">
    <property type="protein sequence ID" value="KAF4302958.1"/>
    <property type="molecule type" value="Genomic_DNA"/>
</dbReference>
<protein>
    <submittedName>
        <fullName evidence="2">Uncharacterized protein</fullName>
    </submittedName>
</protein>
<keyword evidence="3" id="KW-1185">Reference proteome</keyword>
<accession>A0A8H4IPL8</accession>
<dbReference type="AlphaFoldDB" id="A0A8H4IPL8"/>
<feature type="compositionally biased region" description="Basic and acidic residues" evidence="1">
    <location>
        <begin position="56"/>
        <end position="68"/>
    </location>
</feature>
<feature type="compositionally biased region" description="Basic and acidic residues" evidence="1">
    <location>
        <begin position="13"/>
        <end position="27"/>
    </location>
</feature>